<organism evidence="2 3">
    <name type="scientific">Cryptolaemus montrouzieri</name>
    <dbReference type="NCBI Taxonomy" id="559131"/>
    <lineage>
        <taxon>Eukaryota</taxon>
        <taxon>Metazoa</taxon>
        <taxon>Ecdysozoa</taxon>
        <taxon>Arthropoda</taxon>
        <taxon>Hexapoda</taxon>
        <taxon>Insecta</taxon>
        <taxon>Pterygota</taxon>
        <taxon>Neoptera</taxon>
        <taxon>Endopterygota</taxon>
        <taxon>Coleoptera</taxon>
        <taxon>Polyphaga</taxon>
        <taxon>Cucujiformia</taxon>
        <taxon>Coccinelloidea</taxon>
        <taxon>Coccinellidae</taxon>
        <taxon>Scymninae</taxon>
        <taxon>Scymnini</taxon>
        <taxon>Cryptolaemus</taxon>
    </lineage>
</organism>
<dbReference type="Gene3D" id="3.30.1330.40">
    <property type="entry name" value="RutC-like"/>
    <property type="match status" value="1"/>
</dbReference>
<name>A0ABD2MW59_9CUCU</name>
<dbReference type="InterPro" id="IPR006175">
    <property type="entry name" value="YjgF/YER057c/UK114"/>
</dbReference>
<dbReference type="Pfam" id="PF01042">
    <property type="entry name" value="Ribonuc_L-PSP"/>
    <property type="match status" value="1"/>
</dbReference>
<dbReference type="FunFam" id="3.30.1330.40:FF:000001">
    <property type="entry name" value="L-PSP family endoribonuclease"/>
    <property type="match status" value="1"/>
</dbReference>
<dbReference type="PANTHER" id="PTHR11803:SF39">
    <property type="entry name" value="2-IMINOBUTANOATE_2-IMINOPROPANOATE DEAMINASE"/>
    <property type="match status" value="1"/>
</dbReference>
<protein>
    <recommendedName>
        <fullName evidence="4">2-iminobutanoate/2-iminopropanoate deaminase</fullName>
    </recommendedName>
</protein>
<dbReference type="CDD" id="cd00448">
    <property type="entry name" value="YjgF_YER057c_UK114_family"/>
    <property type="match status" value="1"/>
</dbReference>
<dbReference type="NCBIfam" id="TIGR00004">
    <property type="entry name" value="Rid family detoxifying hydrolase"/>
    <property type="match status" value="1"/>
</dbReference>
<evidence type="ECO:0000256" key="1">
    <source>
        <dbReference type="ARBA" id="ARBA00010552"/>
    </source>
</evidence>
<dbReference type="InterPro" id="IPR006056">
    <property type="entry name" value="RidA"/>
</dbReference>
<dbReference type="InterPro" id="IPR035959">
    <property type="entry name" value="RutC-like_sf"/>
</dbReference>
<reference evidence="2 3" key="1">
    <citation type="journal article" date="2021" name="BMC Biol.">
        <title>Horizontally acquired antibacterial genes associated with adaptive radiation of ladybird beetles.</title>
        <authorList>
            <person name="Li H.S."/>
            <person name="Tang X.F."/>
            <person name="Huang Y.H."/>
            <person name="Xu Z.Y."/>
            <person name="Chen M.L."/>
            <person name="Du X.Y."/>
            <person name="Qiu B.Y."/>
            <person name="Chen P.T."/>
            <person name="Zhang W."/>
            <person name="Slipinski A."/>
            <person name="Escalona H.E."/>
            <person name="Waterhouse R.M."/>
            <person name="Zwick A."/>
            <person name="Pang H."/>
        </authorList>
    </citation>
    <scope>NUCLEOTIDE SEQUENCE [LARGE SCALE GENOMIC DNA]</scope>
    <source>
        <strain evidence="2">SYSU2018</strain>
    </source>
</reference>
<dbReference type="InterPro" id="IPR019897">
    <property type="entry name" value="RidA_CS"/>
</dbReference>
<dbReference type="PANTHER" id="PTHR11803">
    <property type="entry name" value="2-IMINOBUTANOATE/2-IMINOPROPANOATE DEAMINASE RIDA"/>
    <property type="match status" value="1"/>
</dbReference>
<dbReference type="PROSITE" id="PS01094">
    <property type="entry name" value="UPF0076"/>
    <property type="match status" value="1"/>
</dbReference>
<accession>A0ABD2MW59</accession>
<dbReference type="SUPFAM" id="SSF55298">
    <property type="entry name" value="YjgF-like"/>
    <property type="match status" value="1"/>
</dbReference>
<dbReference type="AlphaFoldDB" id="A0ABD2MW59"/>
<proteinExistence type="inferred from homology"/>
<sequence length="204" mass="22250">MFRKRLFISATGCSNSIRGKETSRYRNFVATHVDPVKFDRSASAKLAVISRTLMTSTPKKVKDGATVRKVILTQCAPKPVGPYSQAVQFDKTLYISGVLGLDKNKMELVEGGAGDQAKQALINMGHILKAAGSTYENVIKTTIFLANIGDFKEVNDVYKDFFTTNPPARSTYQVAKLPLEALVEIEAIAGTGEIQHESCNCGKL</sequence>
<keyword evidence="3" id="KW-1185">Reference proteome</keyword>
<gene>
    <name evidence="2" type="ORF">HHI36_021180</name>
</gene>
<comment type="caution">
    <text evidence="2">The sequence shown here is derived from an EMBL/GenBank/DDBJ whole genome shotgun (WGS) entry which is preliminary data.</text>
</comment>
<evidence type="ECO:0000313" key="3">
    <source>
        <dbReference type="Proteomes" id="UP001516400"/>
    </source>
</evidence>
<dbReference type="EMBL" id="JABFTP020000042">
    <property type="protein sequence ID" value="KAL3270651.1"/>
    <property type="molecule type" value="Genomic_DNA"/>
</dbReference>
<dbReference type="Proteomes" id="UP001516400">
    <property type="component" value="Unassembled WGS sequence"/>
</dbReference>
<evidence type="ECO:0008006" key="4">
    <source>
        <dbReference type="Google" id="ProtNLM"/>
    </source>
</evidence>
<evidence type="ECO:0000313" key="2">
    <source>
        <dbReference type="EMBL" id="KAL3270651.1"/>
    </source>
</evidence>
<comment type="similarity">
    <text evidence="1">Belongs to the RutC family.</text>
</comment>